<evidence type="ECO:0000313" key="8">
    <source>
        <dbReference type="EMBL" id="OCF31250.1"/>
    </source>
</evidence>
<evidence type="ECO:0000256" key="1">
    <source>
        <dbReference type="ARBA" id="ARBA00004141"/>
    </source>
</evidence>
<reference evidence="8 9" key="1">
    <citation type="submission" date="2013-07" db="EMBL/GenBank/DDBJ databases">
        <title>The Genome Sequence of Cryptococcus heveanensis BCC8398.</title>
        <authorList>
            <consortium name="The Broad Institute Genome Sequencing Platform"/>
            <person name="Cuomo C."/>
            <person name="Litvintseva A."/>
            <person name="Chen Y."/>
            <person name="Heitman J."/>
            <person name="Sun S."/>
            <person name="Springer D."/>
            <person name="Dromer F."/>
            <person name="Young S.K."/>
            <person name="Zeng Q."/>
            <person name="Gargeya S."/>
            <person name="Fitzgerald M."/>
            <person name="Abouelleil A."/>
            <person name="Alvarado L."/>
            <person name="Berlin A.M."/>
            <person name="Chapman S.B."/>
            <person name="Dewar J."/>
            <person name="Goldberg J."/>
            <person name="Griggs A."/>
            <person name="Gujja S."/>
            <person name="Hansen M."/>
            <person name="Howarth C."/>
            <person name="Imamovic A."/>
            <person name="Larimer J."/>
            <person name="McCowan C."/>
            <person name="Murphy C."/>
            <person name="Pearson M."/>
            <person name="Priest M."/>
            <person name="Roberts A."/>
            <person name="Saif S."/>
            <person name="Shea T."/>
            <person name="Sykes S."/>
            <person name="Wortman J."/>
            <person name="Nusbaum C."/>
            <person name="Birren B."/>
        </authorList>
    </citation>
    <scope>NUCLEOTIDE SEQUENCE [LARGE SCALE GENOMIC DNA]</scope>
    <source>
        <strain evidence="8 9">BCC8398</strain>
    </source>
</reference>
<dbReference type="GO" id="GO:1990961">
    <property type="term" value="P:xenobiotic detoxification by transmembrane export across the plasma membrane"/>
    <property type="evidence" value="ECO:0007669"/>
    <property type="project" value="TreeGrafter"/>
</dbReference>
<feature type="transmembrane region" description="Helical" evidence="6">
    <location>
        <begin position="136"/>
        <end position="156"/>
    </location>
</feature>
<evidence type="ECO:0000256" key="4">
    <source>
        <dbReference type="ARBA" id="ARBA00023136"/>
    </source>
</evidence>
<dbReference type="AlphaFoldDB" id="A0A1B9GJH5"/>
<gene>
    <name evidence="8" type="ORF">I316_07036</name>
</gene>
<dbReference type="GO" id="GO:0005886">
    <property type="term" value="C:plasma membrane"/>
    <property type="evidence" value="ECO:0007669"/>
    <property type="project" value="TreeGrafter"/>
</dbReference>
<dbReference type="PANTHER" id="PTHR23502">
    <property type="entry name" value="MAJOR FACILITATOR SUPERFAMILY"/>
    <property type="match status" value="1"/>
</dbReference>
<dbReference type="SUPFAM" id="SSF103473">
    <property type="entry name" value="MFS general substrate transporter"/>
    <property type="match status" value="1"/>
</dbReference>
<proteinExistence type="predicted"/>
<accession>A0A1B9GJH5</accession>
<keyword evidence="9" id="KW-1185">Reference proteome</keyword>
<dbReference type="InterPro" id="IPR011701">
    <property type="entry name" value="MFS"/>
</dbReference>
<dbReference type="EMBL" id="KV700136">
    <property type="protein sequence ID" value="OCF31250.1"/>
    <property type="molecule type" value="Genomic_DNA"/>
</dbReference>
<dbReference type="PANTHER" id="PTHR23502:SF23">
    <property type="entry name" value="FLUCONAZOLE RESISTANCE PROTEIN 1"/>
    <property type="match status" value="1"/>
</dbReference>
<keyword evidence="4 6" id="KW-0472">Membrane</keyword>
<feature type="domain" description="Major facilitator superfamily (MFS) profile" evidence="7">
    <location>
        <begin position="132"/>
        <end position="433"/>
    </location>
</feature>
<feature type="transmembrane region" description="Helical" evidence="6">
    <location>
        <begin position="168"/>
        <end position="192"/>
    </location>
</feature>
<evidence type="ECO:0000256" key="3">
    <source>
        <dbReference type="ARBA" id="ARBA00022989"/>
    </source>
</evidence>
<dbReference type="GO" id="GO:0015244">
    <property type="term" value="F:fluconazole transmembrane transporter activity"/>
    <property type="evidence" value="ECO:0007669"/>
    <property type="project" value="TreeGrafter"/>
</dbReference>
<dbReference type="Gene3D" id="1.20.1250.20">
    <property type="entry name" value="MFS general substrate transporter like domains"/>
    <property type="match status" value="1"/>
</dbReference>
<evidence type="ECO:0000256" key="2">
    <source>
        <dbReference type="ARBA" id="ARBA00022692"/>
    </source>
</evidence>
<feature type="transmembrane region" description="Helical" evidence="6">
    <location>
        <begin position="231"/>
        <end position="252"/>
    </location>
</feature>
<protein>
    <recommendedName>
        <fullName evidence="7">Major facilitator superfamily (MFS) profile domain-containing protein</fullName>
    </recommendedName>
</protein>
<feature type="transmembrane region" description="Helical" evidence="6">
    <location>
        <begin position="372"/>
        <end position="391"/>
    </location>
</feature>
<evidence type="ECO:0000313" key="9">
    <source>
        <dbReference type="Proteomes" id="UP000092666"/>
    </source>
</evidence>
<feature type="compositionally biased region" description="Basic and acidic residues" evidence="5">
    <location>
        <begin position="44"/>
        <end position="53"/>
    </location>
</feature>
<feature type="transmembrane region" description="Helical" evidence="6">
    <location>
        <begin position="411"/>
        <end position="431"/>
    </location>
</feature>
<keyword evidence="3 6" id="KW-1133">Transmembrane helix</keyword>
<dbReference type="OrthoDB" id="3357846at2759"/>
<dbReference type="Pfam" id="PF07690">
    <property type="entry name" value="MFS_1"/>
    <property type="match status" value="1"/>
</dbReference>
<sequence>MDTLRESFAGQVIRAFTGARLLPYPDEKPDYVLPNRYRLNKEVRQEEHPDAPSRHPFHQDNLAPGNDYDAGQGRHSTTSEDSDATLTVDERLVTRQGAGGIPPDKIKELMGKSEIVTWYGIDDPENPLNWSLFKKCWLVAIIMLMTSSVYMGSSIWSPAVMQGAEYFGVGQVTSTLGLSLFVVGYGVGPLFLSPVTEIPLIGRTIPYIITLAIYCALQVPTALVTNFAGFAILRFLAGFMGSPPLATGGATIQDVFAAHTTPYAMGLWGLSAGASPALAPIIAGFAVEYKGWRWSFWEMLWLSGFTLILAIFTLPETSSGTILLRRARRLRKLTGNPNLKSISEISSEQMTGAEITKMTLVRPFSMTFTEPIVLAIDLYIGLIYAILYSYFESYPIVYSEMGYGWSLGVSNLPFAALLVGSLISYAGYCIWNK</sequence>
<dbReference type="PROSITE" id="PS50850">
    <property type="entry name" value="MFS"/>
    <property type="match status" value="1"/>
</dbReference>
<dbReference type="InterPro" id="IPR036259">
    <property type="entry name" value="MFS_trans_sf"/>
</dbReference>
<name>A0A1B9GJH5_9TREE</name>
<feature type="transmembrane region" description="Helical" evidence="6">
    <location>
        <begin position="299"/>
        <end position="324"/>
    </location>
</feature>
<dbReference type="InterPro" id="IPR020846">
    <property type="entry name" value="MFS_dom"/>
</dbReference>
<evidence type="ECO:0000256" key="6">
    <source>
        <dbReference type="SAM" id="Phobius"/>
    </source>
</evidence>
<evidence type="ECO:0000256" key="5">
    <source>
        <dbReference type="SAM" id="MobiDB-lite"/>
    </source>
</evidence>
<evidence type="ECO:0000259" key="7">
    <source>
        <dbReference type="PROSITE" id="PS50850"/>
    </source>
</evidence>
<reference evidence="9" key="2">
    <citation type="submission" date="2013-12" db="EMBL/GenBank/DDBJ databases">
        <title>Evolution of pathogenesis and genome organization in the Tremellales.</title>
        <authorList>
            <person name="Cuomo C."/>
            <person name="Litvintseva A."/>
            <person name="Heitman J."/>
            <person name="Chen Y."/>
            <person name="Sun S."/>
            <person name="Springer D."/>
            <person name="Dromer F."/>
            <person name="Young S."/>
            <person name="Zeng Q."/>
            <person name="Chapman S."/>
            <person name="Gujja S."/>
            <person name="Saif S."/>
            <person name="Birren B."/>
        </authorList>
    </citation>
    <scope>NUCLEOTIDE SEQUENCE [LARGE SCALE GENOMIC DNA]</scope>
    <source>
        <strain evidence="9">BCC8398</strain>
    </source>
</reference>
<dbReference type="STRING" id="1296120.A0A1B9GJH5"/>
<comment type="subcellular location">
    <subcellularLocation>
        <location evidence="1">Membrane</location>
        <topology evidence="1">Multi-pass membrane protein</topology>
    </subcellularLocation>
</comment>
<keyword evidence="2 6" id="KW-0812">Transmembrane</keyword>
<organism evidence="8 9">
    <name type="scientific">Kwoniella heveanensis BCC8398</name>
    <dbReference type="NCBI Taxonomy" id="1296120"/>
    <lineage>
        <taxon>Eukaryota</taxon>
        <taxon>Fungi</taxon>
        <taxon>Dikarya</taxon>
        <taxon>Basidiomycota</taxon>
        <taxon>Agaricomycotina</taxon>
        <taxon>Tremellomycetes</taxon>
        <taxon>Tremellales</taxon>
        <taxon>Cryptococcaceae</taxon>
        <taxon>Kwoniella</taxon>
    </lineage>
</organism>
<feature type="transmembrane region" description="Helical" evidence="6">
    <location>
        <begin position="204"/>
        <end position="225"/>
    </location>
</feature>
<feature type="region of interest" description="Disordered" evidence="5">
    <location>
        <begin position="44"/>
        <end position="84"/>
    </location>
</feature>
<dbReference type="Proteomes" id="UP000092666">
    <property type="component" value="Unassembled WGS sequence"/>
</dbReference>
<feature type="transmembrane region" description="Helical" evidence="6">
    <location>
        <begin position="264"/>
        <end position="287"/>
    </location>
</feature>